<name>A0A0G4IDT5_9ALVE</name>
<sequence length="223" mass="24697">MREANAMATGRQAPLRYYLFGVALCLLSTVCFIGMALLLKKFSSAGVSGLGSVWVRCLVTLVIVHVVWLLSRAPYCPKRRQKVRLRLGGGTGETGDGREDREERRPQPVFRYLILQALFNLLAFAAFGEALNHVSVGVTAAIFFTAPIYGKEGGEGRRQRKRSVGRRGKRGEKTGQCGDGERGGGEETEETAMDNEWASAFDRSWVACSFFRWQSRKGQILAL</sequence>
<feature type="transmembrane region" description="Helical" evidence="2">
    <location>
        <begin position="109"/>
        <end position="127"/>
    </location>
</feature>
<keyword evidence="2" id="KW-1133">Transmembrane helix</keyword>
<feature type="transmembrane region" description="Helical" evidence="2">
    <location>
        <begin position="51"/>
        <end position="70"/>
    </location>
</feature>
<feature type="transmembrane region" description="Helical" evidence="2">
    <location>
        <begin position="17"/>
        <end position="39"/>
    </location>
</feature>
<keyword evidence="2" id="KW-0812">Transmembrane</keyword>
<feature type="transmembrane region" description="Helical" evidence="2">
    <location>
        <begin position="133"/>
        <end position="150"/>
    </location>
</feature>
<proteinExistence type="predicted"/>
<keyword evidence="2" id="KW-0472">Membrane</keyword>
<accession>A0A0G4IDT5</accession>
<evidence type="ECO:0000313" key="3">
    <source>
        <dbReference type="EMBL" id="CEM55398.1"/>
    </source>
</evidence>
<protein>
    <submittedName>
        <fullName evidence="3">Uncharacterized protein</fullName>
    </submittedName>
</protein>
<dbReference type="EMBL" id="CDMZ01005873">
    <property type="protein sequence ID" value="CEM55398.1"/>
    <property type="molecule type" value="Genomic_DNA"/>
</dbReference>
<feature type="compositionally biased region" description="Basic residues" evidence="1">
    <location>
        <begin position="158"/>
        <end position="170"/>
    </location>
</feature>
<dbReference type="VEuPathDB" id="CryptoDB:Cvel_13516"/>
<dbReference type="AlphaFoldDB" id="A0A0G4IDT5"/>
<gene>
    <name evidence="3" type="ORF">Cvel_13516</name>
</gene>
<reference evidence="3" key="1">
    <citation type="submission" date="2014-11" db="EMBL/GenBank/DDBJ databases">
        <authorList>
            <person name="Otto D Thomas"/>
            <person name="Naeem Raeece"/>
        </authorList>
    </citation>
    <scope>NUCLEOTIDE SEQUENCE</scope>
</reference>
<organism evidence="3">
    <name type="scientific">Chromera velia CCMP2878</name>
    <dbReference type="NCBI Taxonomy" id="1169474"/>
    <lineage>
        <taxon>Eukaryota</taxon>
        <taxon>Sar</taxon>
        <taxon>Alveolata</taxon>
        <taxon>Colpodellida</taxon>
        <taxon>Chromeraceae</taxon>
        <taxon>Chromera</taxon>
    </lineage>
</organism>
<feature type="region of interest" description="Disordered" evidence="1">
    <location>
        <begin position="153"/>
        <end position="191"/>
    </location>
</feature>
<evidence type="ECO:0000256" key="2">
    <source>
        <dbReference type="SAM" id="Phobius"/>
    </source>
</evidence>
<evidence type="ECO:0000256" key="1">
    <source>
        <dbReference type="SAM" id="MobiDB-lite"/>
    </source>
</evidence>